<gene>
    <name evidence="2" type="ORF">Cni_G15661</name>
</gene>
<keyword evidence="3" id="KW-1185">Reference proteome</keyword>
<reference evidence="2 3" key="1">
    <citation type="submission" date="2023-10" db="EMBL/GenBank/DDBJ databases">
        <title>Chromosome-scale genome assembly provides insights into flower coloration mechanisms of Canna indica.</title>
        <authorList>
            <person name="Li C."/>
        </authorList>
    </citation>
    <scope>NUCLEOTIDE SEQUENCE [LARGE SCALE GENOMIC DNA]</scope>
    <source>
        <tissue evidence="2">Flower</tissue>
    </source>
</reference>
<feature type="compositionally biased region" description="Basic residues" evidence="1">
    <location>
        <begin position="31"/>
        <end position="40"/>
    </location>
</feature>
<organism evidence="2 3">
    <name type="scientific">Canna indica</name>
    <name type="common">Indian-shot</name>
    <dbReference type="NCBI Taxonomy" id="4628"/>
    <lineage>
        <taxon>Eukaryota</taxon>
        <taxon>Viridiplantae</taxon>
        <taxon>Streptophyta</taxon>
        <taxon>Embryophyta</taxon>
        <taxon>Tracheophyta</taxon>
        <taxon>Spermatophyta</taxon>
        <taxon>Magnoliopsida</taxon>
        <taxon>Liliopsida</taxon>
        <taxon>Zingiberales</taxon>
        <taxon>Cannaceae</taxon>
        <taxon>Canna</taxon>
    </lineage>
</organism>
<accession>A0AAQ3KJX0</accession>
<evidence type="ECO:0000313" key="2">
    <source>
        <dbReference type="EMBL" id="WOL06926.1"/>
    </source>
</evidence>
<proteinExistence type="predicted"/>
<evidence type="ECO:0000313" key="3">
    <source>
        <dbReference type="Proteomes" id="UP001327560"/>
    </source>
</evidence>
<dbReference type="EMBL" id="CP136894">
    <property type="protein sequence ID" value="WOL06926.1"/>
    <property type="molecule type" value="Genomic_DNA"/>
</dbReference>
<dbReference type="Proteomes" id="UP001327560">
    <property type="component" value="Chromosome 5"/>
</dbReference>
<evidence type="ECO:0000256" key="1">
    <source>
        <dbReference type="SAM" id="MobiDB-lite"/>
    </source>
</evidence>
<protein>
    <submittedName>
        <fullName evidence="2">Uncharacterized protein</fullName>
    </submittedName>
</protein>
<sequence length="124" mass="14363">MAGLFNLARKEEEWKNSSNLKEKIEKIQANAKRKGVHKQRGPTNARKGNPKTQQELSITICNTLEGVNSSSNFPFYILGGYIRRCYTNSKLFSRTFNIFALYNLTHKLTENEYLRLLVECFIII</sequence>
<dbReference type="AlphaFoldDB" id="A0AAQ3KJX0"/>
<name>A0AAQ3KJX0_9LILI</name>
<feature type="region of interest" description="Disordered" evidence="1">
    <location>
        <begin position="30"/>
        <end position="52"/>
    </location>
</feature>